<protein>
    <submittedName>
        <fullName evidence="1">S.cerevisiae PRP21, SPP91, CDC6, NUC1, CRY2 and S24 genes</fullName>
    </submittedName>
</protein>
<keyword evidence="1" id="KW-0687">Ribonucleoprotein</keyword>
<organism evidence="1">
    <name type="scientific">Saccharomyces cerevisiae</name>
    <name type="common">Baker's yeast</name>
    <dbReference type="NCBI Taxonomy" id="4932"/>
    <lineage>
        <taxon>Eukaryota</taxon>
        <taxon>Fungi</taxon>
        <taxon>Dikarya</taxon>
        <taxon>Ascomycota</taxon>
        <taxon>Saccharomycotina</taxon>
        <taxon>Saccharomycetes</taxon>
        <taxon>Saccharomycetales</taxon>
        <taxon>Saccharomycetaceae</taxon>
        <taxon>Saccharomyces</taxon>
    </lineage>
</organism>
<evidence type="ECO:0000313" key="1">
    <source>
        <dbReference type="EMBL" id="CAA54751.1"/>
    </source>
</evidence>
<dbReference type="AlphaFoldDB" id="A2NXN0"/>
<reference evidence="1" key="2">
    <citation type="submission" date="1996-02" db="EMBL/GenBank/DDBJ databases">
        <authorList>
            <person name="Purnelle B."/>
        </authorList>
    </citation>
    <scope>NUCLEOTIDE SEQUENCE</scope>
    <source>
        <strain evidence="1">Alpha S288C</strain>
    </source>
</reference>
<name>A2NXN0_YEASX</name>
<accession>A2NXN0</accession>
<sequence>MCSPVNFMPSFLTVDPRNDILMRSAILLLRARSRFSYFSDSKHNINIKFKIICLLFHCRFSESRPPASVSVSWLTFAIDSSSSPLISFSEDFFRPFTSSRAETSLL</sequence>
<keyword evidence="1" id="KW-0689">Ribosomal protein</keyword>
<dbReference type="GO" id="GO:0005840">
    <property type="term" value="C:ribosome"/>
    <property type="evidence" value="ECO:0007669"/>
    <property type="project" value="UniProtKB-KW"/>
</dbReference>
<proteinExistence type="predicted"/>
<dbReference type="EMBL" id="X77688">
    <property type="protein sequence ID" value="CAA54751.1"/>
    <property type="molecule type" value="Genomic_DNA"/>
</dbReference>
<reference evidence="1" key="1">
    <citation type="journal article" date="1994" name="Yeast">
        <title>The sequence of a 36 kb segment on the left arm of yeast chromosome X identifies 24 open reading frames including NUC1, PRP21 (SPP91), CDC6, CRY2, the gene for S24, a homologue to the aconitase gene ACO1 and two homologues to chromosome III genes.</title>
        <authorList>
            <person name="Purnelle B."/>
            <person name="Coster F."/>
            <person name="Goffeau A."/>
        </authorList>
    </citation>
    <scope>NUCLEOTIDE SEQUENCE</scope>
    <source>
        <strain evidence="1">Alpha S288C</strain>
    </source>
</reference>